<evidence type="ECO:0000313" key="3">
    <source>
        <dbReference type="RefSeq" id="XP_065650836.1"/>
    </source>
</evidence>
<protein>
    <submittedName>
        <fullName evidence="3">Ankyrin-1</fullName>
    </submittedName>
</protein>
<gene>
    <name evidence="3" type="primary">LOC105844596</name>
</gene>
<dbReference type="SMART" id="SM00248">
    <property type="entry name" value="ANK"/>
    <property type="match status" value="2"/>
</dbReference>
<reference evidence="3" key="1">
    <citation type="submission" date="2025-08" db="UniProtKB">
        <authorList>
            <consortium name="RefSeq"/>
        </authorList>
    </citation>
    <scope>IDENTIFICATION</scope>
</reference>
<keyword evidence="1" id="KW-0040">ANK repeat</keyword>
<dbReference type="InterPro" id="IPR039323">
    <property type="entry name" value="ANKRD_45/46/60"/>
</dbReference>
<dbReference type="GeneID" id="105844596"/>
<dbReference type="PROSITE" id="PS50088">
    <property type="entry name" value="ANK_REPEAT"/>
    <property type="match status" value="2"/>
</dbReference>
<accession>A0ABM4BP09</accession>
<dbReference type="SUPFAM" id="SSF48403">
    <property type="entry name" value="Ankyrin repeat"/>
    <property type="match status" value="1"/>
</dbReference>
<dbReference type="PANTHER" id="PTHR22677">
    <property type="entry name" value="ANKYRIN REPEAT DOMAIN-CONTAINING PROTEIN 60"/>
    <property type="match status" value="1"/>
</dbReference>
<dbReference type="PROSITE" id="PS50297">
    <property type="entry name" value="ANK_REP_REGION"/>
    <property type="match status" value="1"/>
</dbReference>
<dbReference type="Proteomes" id="UP001652625">
    <property type="component" value="Chromosome 04"/>
</dbReference>
<name>A0ABM4BP09_HYDVU</name>
<feature type="repeat" description="ANK" evidence="1">
    <location>
        <begin position="135"/>
        <end position="167"/>
    </location>
</feature>
<organism evidence="2 3">
    <name type="scientific">Hydra vulgaris</name>
    <name type="common">Hydra</name>
    <name type="synonym">Hydra attenuata</name>
    <dbReference type="NCBI Taxonomy" id="6087"/>
    <lineage>
        <taxon>Eukaryota</taxon>
        <taxon>Metazoa</taxon>
        <taxon>Cnidaria</taxon>
        <taxon>Hydrozoa</taxon>
        <taxon>Hydroidolina</taxon>
        <taxon>Anthoathecata</taxon>
        <taxon>Aplanulata</taxon>
        <taxon>Hydridae</taxon>
        <taxon>Hydra</taxon>
    </lineage>
</organism>
<evidence type="ECO:0000256" key="1">
    <source>
        <dbReference type="PROSITE-ProRule" id="PRU00023"/>
    </source>
</evidence>
<evidence type="ECO:0000313" key="2">
    <source>
        <dbReference type="Proteomes" id="UP001652625"/>
    </source>
</evidence>
<dbReference type="Gene3D" id="1.25.40.20">
    <property type="entry name" value="Ankyrin repeat-containing domain"/>
    <property type="match status" value="1"/>
</dbReference>
<dbReference type="InterPro" id="IPR036770">
    <property type="entry name" value="Ankyrin_rpt-contain_sf"/>
</dbReference>
<sequence length="231" mass="26083">MINSTEYLLQNLSNDESKETQNKIAELIPITLLFQQNSKKSSWSTLRNILKERIFMKKNSQNFVKCSAKGDISEESFVTQPSTPSSVFKTPNLSRRYTTESFEDAIFLPILQNDYNALVKNLKTYRPNINYMRAPGLTPLHQACAVGNLKMVKTLIVHGADTTLRTWSNLTPLLIANLFGHFDVALFLINQGANTRDIQDGVTFDSKLASTVTYKFEKKTRRGSFSSGSKL</sequence>
<dbReference type="Pfam" id="PF12796">
    <property type="entry name" value="Ank_2"/>
    <property type="match status" value="1"/>
</dbReference>
<dbReference type="RefSeq" id="XP_065650836.1">
    <property type="nucleotide sequence ID" value="XM_065794764.1"/>
</dbReference>
<proteinExistence type="predicted"/>
<keyword evidence="2" id="KW-1185">Reference proteome</keyword>
<feature type="repeat" description="ANK" evidence="1">
    <location>
        <begin position="168"/>
        <end position="200"/>
    </location>
</feature>
<dbReference type="PANTHER" id="PTHR22677:SF4">
    <property type="entry name" value="USHER SYNDROME TYPE-1G PROTEIN-LIKE PROTEIN"/>
    <property type="match status" value="1"/>
</dbReference>
<dbReference type="InterPro" id="IPR002110">
    <property type="entry name" value="Ankyrin_rpt"/>
</dbReference>